<dbReference type="InterPro" id="IPR024523">
    <property type="entry name" value="DUF3793"/>
</dbReference>
<dbReference type="Pfam" id="PF12672">
    <property type="entry name" value="DUF3793"/>
    <property type="match status" value="1"/>
</dbReference>
<dbReference type="STRING" id="537013.CLOSTMETH_02512"/>
<keyword evidence="2" id="KW-1185">Reference proteome</keyword>
<comment type="caution">
    <text evidence="1">The sequence shown here is derived from an EMBL/GenBank/DDBJ whole genome shotgun (WGS) entry which is preliminary data.</text>
</comment>
<name>C0EF71_9FIRM</name>
<organism evidence="1 2">
    <name type="scientific">[Clostridium] methylpentosum DSM 5476</name>
    <dbReference type="NCBI Taxonomy" id="537013"/>
    <lineage>
        <taxon>Bacteria</taxon>
        <taxon>Bacillati</taxon>
        <taxon>Bacillota</taxon>
        <taxon>Clostridia</taxon>
        <taxon>Eubacteriales</taxon>
        <taxon>Oscillospiraceae</taxon>
        <taxon>Oscillospiraceae incertae sedis</taxon>
    </lineage>
</organism>
<evidence type="ECO:0000313" key="2">
    <source>
        <dbReference type="Proteomes" id="UP000003340"/>
    </source>
</evidence>
<dbReference type="eggNOG" id="ENOG5032SGE">
    <property type="taxonomic scope" value="Bacteria"/>
</dbReference>
<gene>
    <name evidence="1" type="ORF">CLOSTMETH_02512</name>
</gene>
<proteinExistence type="predicted"/>
<evidence type="ECO:0008006" key="3">
    <source>
        <dbReference type="Google" id="ProtNLM"/>
    </source>
</evidence>
<accession>C0EF71</accession>
<reference evidence="1 2" key="2">
    <citation type="submission" date="2009-02" db="EMBL/GenBank/DDBJ databases">
        <title>Draft genome sequence of Clostridium methylpentosum (DSM 5476).</title>
        <authorList>
            <person name="Sudarsanam P."/>
            <person name="Ley R."/>
            <person name="Guruge J."/>
            <person name="Turnbaugh P.J."/>
            <person name="Mahowald M."/>
            <person name="Liep D."/>
            <person name="Gordon J."/>
        </authorList>
    </citation>
    <scope>NUCLEOTIDE SEQUENCE [LARGE SCALE GENOMIC DNA]</scope>
    <source>
        <strain evidence="1 2">DSM 5476</strain>
    </source>
</reference>
<sequence>MEGLGVLEHFLIQHCAPTLAGIKTGNLFGMNYASLDELWSSISSWNEQLNDRGVFLTPLRADGGRALIYVYRRTKLMRDWFSPCVRRFLSKLGYDTRSIPAAVGRLSQRIRENGRFPHEIGLFLGYPFEDVVGFIENRGRNCKCCGCWKVYCNESEAQRQFALFKKCTRIYCRCYFTQGMPIQRLTVAA</sequence>
<dbReference type="Proteomes" id="UP000003340">
    <property type="component" value="Unassembled WGS sequence"/>
</dbReference>
<evidence type="ECO:0000313" key="1">
    <source>
        <dbReference type="EMBL" id="EEG29874.1"/>
    </source>
</evidence>
<dbReference type="EMBL" id="ACEC01000084">
    <property type="protein sequence ID" value="EEG29874.1"/>
    <property type="molecule type" value="Genomic_DNA"/>
</dbReference>
<dbReference type="HOGENOM" id="CLU_080981_1_0_9"/>
<dbReference type="AlphaFoldDB" id="C0EF71"/>
<protein>
    <recommendedName>
        <fullName evidence="3">DUF3793 domain-containing protein</fullName>
    </recommendedName>
</protein>
<reference evidence="1 2" key="1">
    <citation type="submission" date="2009-01" db="EMBL/GenBank/DDBJ databases">
        <authorList>
            <person name="Fulton L."/>
            <person name="Clifton S."/>
            <person name="Fulton B."/>
            <person name="Xu J."/>
            <person name="Minx P."/>
            <person name="Pepin K.H."/>
            <person name="Johnson M."/>
            <person name="Bhonagiri V."/>
            <person name="Nash W.E."/>
            <person name="Mardis E.R."/>
            <person name="Wilson R.K."/>
        </authorList>
    </citation>
    <scope>NUCLEOTIDE SEQUENCE [LARGE SCALE GENOMIC DNA]</scope>
    <source>
        <strain evidence="1 2">DSM 5476</strain>
    </source>
</reference>